<dbReference type="RefSeq" id="WP_275119049.1">
    <property type="nucleotide sequence ID" value="NZ_JAOTPO010000009.1"/>
</dbReference>
<gene>
    <name evidence="4" type="primary">cbpA</name>
    <name evidence="4" type="ORF">N7Z68_13735</name>
</gene>
<dbReference type="SMART" id="SM00116">
    <property type="entry name" value="CBS"/>
    <property type="match status" value="2"/>
</dbReference>
<dbReference type="InterPro" id="IPR000644">
    <property type="entry name" value="CBS_dom"/>
</dbReference>
<accession>A0ABT5VGX9</accession>
<comment type="caution">
    <text evidence="4">The sequence shown here is derived from an EMBL/GenBank/DDBJ whole genome shotgun (WGS) entry which is preliminary data.</text>
</comment>
<proteinExistence type="predicted"/>
<evidence type="ECO:0000256" key="1">
    <source>
        <dbReference type="ARBA" id="ARBA00023122"/>
    </source>
</evidence>
<dbReference type="PANTHER" id="PTHR43080">
    <property type="entry name" value="CBS DOMAIN-CONTAINING PROTEIN CBSX3, MITOCHONDRIAL"/>
    <property type="match status" value="1"/>
</dbReference>
<dbReference type="Pfam" id="PF00571">
    <property type="entry name" value="CBS"/>
    <property type="match status" value="2"/>
</dbReference>
<sequence>MRVSNIYKDISNIVFSKETDTLQEALTKLEESGYRCIPILDENSEKFLGNIYKSKIYEYIVKEQGDLSLPVTTLARDKAATIHKNSSFFEAFLSIKRLPYLTILNEKEQFVGILTHGHIMDILEDSWGVDQGSYTLSIIAMEYKGALNKVTQVINKYTHIQSLITLDNRKTYSRRIVVTLPKEVDEALCQKIISSLNKNGFRVFDTEEPFEHFDQ</sequence>
<dbReference type="InterPro" id="IPR051257">
    <property type="entry name" value="Diverse_CBS-Domain"/>
</dbReference>
<feature type="domain" description="CBS" evidence="3">
    <location>
        <begin position="9"/>
        <end position="67"/>
    </location>
</feature>
<name>A0ABT5VGX9_9BACI</name>
<dbReference type="SUPFAM" id="SSF54631">
    <property type="entry name" value="CBS-domain pair"/>
    <property type="match status" value="1"/>
</dbReference>
<keyword evidence="1 2" id="KW-0129">CBS domain</keyword>
<keyword evidence="5" id="KW-1185">Reference proteome</keyword>
<reference evidence="4" key="1">
    <citation type="submission" date="2024-05" db="EMBL/GenBank/DDBJ databases">
        <title>Alkalihalobacillus sp. strain MEB203 novel alkaliphilic bacterium from Lonar Lake, India.</title>
        <authorList>
            <person name="Joshi A."/>
            <person name="Thite S."/>
            <person name="Mengade P."/>
        </authorList>
    </citation>
    <scope>NUCLEOTIDE SEQUENCE</scope>
    <source>
        <strain evidence="4">MEB 203</strain>
    </source>
</reference>
<dbReference type="NCBIfam" id="NF038387">
    <property type="entry name" value="CBS_CbpA"/>
    <property type="match status" value="1"/>
</dbReference>
<evidence type="ECO:0000313" key="5">
    <source>
        <dbReference type="Proteomes" id="UP001148125"/>
    </source>
</evidence>
<evidence type="ECO:0000313" key="4">
    <source>
        <dbReference type="EMBL" id="MDE5414436.1"/>
    </source>
</evidence>
<dbReference type="Gene3D" id="3.10.580.10">
    <property type="entry name" value="CBS-domain"/>
    <property type="match status" value="1"/>
</dbReference>
<dbReference type="PIRSF" id="PIRSF035040">
    <property type="entry name" value="UCP035040_CBS_Lmo0553"/>
    <property type="match status" value="1"/>
</dbReference>
<dbReference type="InterPro" id="IPR046342">
    <property type="entry name" value="CBS_dom_sf"/>
</dbReference>
<evidence type="ECO:0000256" key="2">
    <source>
        <dbReference type="PROSITE-ProRule" id="PRU00703"/>
    </source>
</evidence>
<dbReference type="PANTHER" id="PTHR43080:SF11">
    <property type="entry name" value="CBS DOMAIN CONTAINING PROTEIN"/>
    <property type="match status" value="1"/>
</dbReference>
<dbReference type="EMBL" id="JAOTPO010000009">
    <property type="protein sequence ID" value="MDE5414436.1"/>
    <property type="molecule type" value="Genomic_DNA"/>
</dbReference>
<organism evidence="4 5">
    <name type="scientific">Alkalihalobacterium chitinilyticum</name>
    <dbReference type="NCBI Taxonomy" id="2980103"/>
    <lineage>
        <taxon>Bacteria</taxon>
        <taxon>Bacillati</taxon>
        <taxon>Bacillota</taxon>
        <taxon>Bacilli</taxon>
        <taxon>Bacillales</taxon>
        <taxon>Bacillaceae</taxon>
        <taxon>Alkalihalobacterium</taxon>
    </lineage>
</organism>
<dbReference type="InterPro" id="IPR017036">
    <property type="entry name" value="Lmo0553-like"/>
</dbReference>
<evidence type="ECO:0000259" key="3">
    <source>
        <dbReference type="PROSITE" id="PS51371"/>
    </source>
</evidence>
<dbReference type="CDD" id="cd02205">
    <property type="entry name" value="CBS_pair_SF"/>
    <property type="match status" value="1"/>
</dbReference>
<protein>
    <submittedName>
        <fullName evidence="4">Cyclic di-AMP binding protein CbpA</fullName>
    </submittedName>
</protein>
<dbReference type="PROSITE" id="PS51371">
    <property type="entry name" value="CBS"/>
    <property type="match status" value="1"/>
</dbReference>
<dbReference type="Proteomes" id="UP001148125">
    <property type="component" value="Unassembled WGS sequence"/>
</dbReference>